<dbReference type="InterPro" id="IPR042070">
    <property type="entry name" value="PucR_C-HTH_sf"/>
</dbReference>
<dbReference type="Proteomes" id="UP001597063">
    <property type="component" value="Unassembled WGS sequence"/>
</dbReference>
<evidence type="ECO:0000313" key="3">
    <source>
        <dbReference type="EMBL" id="MFD0687666.1"/>
    </source>
</evidence>
<dbReference type="InterPro" id="IPR025736">
    <property type="entry name" value="PucR_C-HTH_dom"/>
</dbReference>
<organism evidence="3 4">
    <name type="scientific">Actinomadura fibrosa</name>
    <dbReference type="NCBI Taxonomy" id="111802"/>
    <lineage>
        <taxon>Bacteria</taxon>
        <taxon>Bacillati</taxon>
        <taxon>Actinomycetota</taxon>
        <taxon>Actinomycetes</taxon>
        <taxon>Streptosporangiales</taxon>
        <taxon>Thermomonosporaceae</taxon>
        <taxon>Actinomadura</taxon>
    </lineage>
</organism>
<feature type="domain" description="PucR C-terminal helix-turn-helix" evidence="1">
    <location>
        <begin position="357"/>
        <end position="412"/>
    </location>
</feature>
<proteinExistence type="predicted"/>
<protein>
    <submittedName>
        <fullName evidence="3">Helix-turn-helix domain-containing protein</fullName>
    </submittedName>
</protein>
<dbReference type="Pfam" id="PF25906">
    <property type="entry name" value="PucR-like_N"/>
    <property type="match status" value="1"/>
</dbReference>
<dbReference type="Pfam" id="PF13556">
    <property type="entry name" value="HTH_30"/>
    <property type="match status" value="1"/>
</dbReference>
<dbReference type="Gene3D" id="1.10.10.2840">
    <property type="entry name" value="PucR C-terminal helix-turn-helix domain"/>
    <property type="match status" value="1"/>
</dbReference>
<reference evidence="4" key="1">
    <citation type="journal article" date="2019" name="Int. J. Syst. Evol. Microbiol.">
        <title>The Global Catalogue of Microorganisms (GCM) 10K type strain sequencing project: providing services to taxonomists for standard genome sequencing and annotation.</title>
        <authorList>
            <consortium name="The Broad Institute Genomics Platform"/>
            <consortium name="The Broad Institute Genome Sequencing Center for Infectious Disease"/>
            <person name="Wu L."/>
            <person name="Ma J."/>
        </authorList>
    </citation>
    <scope>NUCLEOTIDE SEQUENCE [LARGE SCALE GENOMIC DNA]</scope>
    <source>
        <strain evidence="4">JCM 9371</strain>
    </source>
</reference>
<dbReference type="EMBL" id="JBHTGP010000013">
    <property type="protein sequence ID" value="MFD0687666.1"/>
    <property type="molecule type" value="Genomic_DNA"/>
</dbReference>
<dbReference type="PANTHER" id="PTHR33744:SF1">
    <property type="entry name" value="DNA-BINDING TRANSCRIPTIONAL ACTIVATOR ADER"/>
    <property type="match status" value="1"/>
</dbReference>
<keyword evidence="4" id="KW-1185">Reference proteome</keyword>
<feature type="domain" description="PucR-like N-terminal" evidence="2">
    <location>
        <begin position="19"/>
        <end position="184"/>
    </location>
</feature>
<comment type="caution">
    <text evidence="3">The sequence shown here is derived from an EMBL/GenBank/DDBJ whole genome shotgun (WGS) entry which is preliminary data.</text>
</comment>
<dbReference type="PANTHER" id="PTHR33744">
    <property type="entry name" value="CARBOHYDRATE DIACID REGULATOR"/>
    <property type="match status" value="1"/>
</dbReference>
<dbReference type="InterPro" id="IPR058663">
    <property type="entry name" value="PucR-like_N"/>
</dbReference>
<gene>
    <name evidence="3" type="ORF">ACFQZM_24440</name>
</gene>
<sequence>MTELYERSAETDDLSAQPWRDVPREEAQWMRPHLPALVASMVEGVQRHVPEYARRDDPVYTEVMRVAVTQGMGHFIQMIADPDASSQEVHQVFFDIGYGEAVEGRGLEHLQNALRVASRTAWRYLSREADRLKKPRELAIALTEVNFAYLDLLASAAAQGYARAREKAAGEREQRRSRLLSLLLSDPPAPRDIVVEQASLAAWPLPERLAVVALAPRPGSGGEGPAGLPPFLLSGVDRGRPCLVLPDPDRPGGADRLAATLAGWTGALGPSVPVDRARVSLRWAHRTLDLIDAGRLPGARPARTGRTPGSGPARLVRADRHMPELLLQEGWTLAEAAARHRLAPLSELGPHRGGRLAVTLLECLKHGFNATDAAEALCVHPQTVRYRLAQLHDLFDYDIEDPAIRLELMLLLPVWLSEAGEERD</sequence>
<evidence type="ECO:0000313" key="4">
    <source>
        <dbReference type="Proteomes" id="UP001597063"/>
    </source>
</evidence>
<evidence type="ECO:0000259" key="1">
    <source>
        <dbReference type="Pfam" id="PF13556"/>
    </source>
</evidence>
<dbReference type="RefSeq" id="WP_378323743.1">
    <property type="nucleotide sequence ID" value="NZ_JBHTGP010000013.1"/>
</dbReference>
<accession>A0ABW2XM85</accession>
<dbReference type="InterPro" id="IPR051448">
    <property type="entry name" value="CdaR-like_regulators"/>
</dbReference>
<evidence type="ECO:0000259" key="2">
    <source>
        <dbReference type="Pfam" id="PF25906"/>
    </source>
</evidence>
<name>A0ABW2XM85_9ACTN</name>